<protein>
    <recommendedName>
        <fullName evidence="8">Flavodoxin-like domain-containing protein</fullName>
    </recommendedName>
</protein>
<evidence type="ECO:0000256" key="6">
    <source>
        <dbReference type="ARBA" id="ARBA00023004"/>
    </source>
</evidence>
<sequence length="644" mass="70744">MRTAHQTYNPCPPTTTARFSIPPVPRHGLRHKAASKPLPRDVIMNLAQRTGIVSAATVTADEERVEEATMSEVEIWNGKNRLQTQVVDVSKDTVAIRSIDWDRDRFDIEFGLEKGTTYNSYIIYGDKTALVDASHEKFRGLYMDTLKKELKSKGRKLDYVVVSHTEPDHSGLIPDILDTFPEASVVGSKVALMYLKGLTHRPFEQTPVKGGDKMELGASHTLEFVMAPNLHWPDTMFSFDHATGVMYTCDAFGAHYATAAPFDTELQALAPHFRFYYDCLMRPNARSVLTALRKVKDLDYTTVATGHGPIIRYNLEELVGRYRNWSESVEKATAKVAVLYASDYGFSDRLSQTIARGITKANVAVEMLDLLSADPQELVEVVGRATGVVLMAPPVEHAEAAASISTLLSSLKPKQKIVVAESYGGKDEPVDTLVASLVDINMTPLFDPLRVKQTPDQSIYQAYEETGTDLAQALTQKESVAKKKAAMSPDIAKALARLSSGLYVVTADSKGAKGAMIASWVAQASFEPLGLTVAVAKDRAIESLMQVGDPFVLNCLGEAKYGVLMKHFLQRFPPGADRFAGVDTFEANNGAPALSEAIAYIECKVKSRMETNDHWITYAEVTSGGLTDADAKTAVHRRKVANYY</sequence>
<name>A0AAV1IHW1_9CHLO</name>
<dbReference type="CDD" id="cd07709">
    <property type="entry name" value="flavodiiron_proteins_MBL-fold"/>
    <property type="match status" value="1"/>
</dbReference>
<evidence type="ECO:0000256" key="4">
    <source>
        <dbReference type="ARBA" id="ARBA00022723"/>
    </source>
</evidence>
<evidence type="ECO:0000313" key="10">
    <source>
        <dbReference type="Proteomes" id="UP001314263"/>
    </source>
</evidence>
<dbReference type="InterPro" id="IPR008254">
    <property type="entry name" value="Flavodoxin/NO_synth"/>
</dbReference>
<dbReference type="InterPro" id="IPR036866">
    <property type="entry name" value="RibonucZ/Hydroxyglut_hydro"/>
</dbReference>
<dbReference type="PROSITE" id="PS50902">
    <property type="entry name" value="FLAVODOXIN_LIKE"/>
    <property type="match status" value="1"/>
</dbReference>
<dbReference type="Gene3D" id="2.30.110.10">
    <property type="entry name" value="Electron Transport, Fmn-binding Protein, Chain A"/>
    <property type="match status" value="1"/>
</dbReference>
<comment type="caution">
    <text evidence="9">The sequence shown here is derived from an EMBL/GenBank/DDBJ whole genome shotgun (WGS) entry which is preliminary data.</text>
</comment>
<dbReference type="InterPro" id="IPR001279">
    <property type="entry name" value="Metallo-B-lactamas"/>
</dbReference>
<dbReference type="SUPFAM" id="SSF52218">
    <property type="entry name" value="Flavoproteins"/>
    <property type="match status" value="1"/>
</dbReference>
<evidence type="ECO:0000256" key="1">
    <source>
        <dbReference type="ARBA" id="ARBA00001962"/>
    </source>
</evidence>
<dbReference type="InterPro" id="IPR012349">
    <property type="entry name" value="Split_barrel_FMN-bd"/>
</dbReference>
<keyword evidence="3" id="KW-0813">Transport</keyword>
<evidence type="ECO:0000259" key="8">
    <source>
        <dbReference type="PROSITE" id="PS50902"/>
    </source>
</evidence>
<organism evidence="9 10">
    <name type="scientific">Coccomyxa viridis</name>
    <dbReference type="NCBI Taxonomy" id="1274662"/>
    <lineage>
        <taxon>Eukaryota</taxon>
        <taxon>Viridiplantae</taxon>
        <taxon>Chlorophyta</taxon>
        <taxon>core chlorophytes</taxon>
        <taxon>Trebouxiophyceae</taxon>
        <taxon>Trebouxiophyceae incertae sedis</taxon>
        <taxon>Coccomyxaceae</taxon>
        <taxon>Coccomyxa</taxon>
    </lineage>
</organism>
<keyword evidence="5" id="KW-0249">Electron transport</keyword>
<dbReference type="GO" id="GO:0010181">
    <property type="term" value="F:FMN binding"/>
    <property type="evidence" value="ECO:0007669"/>
    <property type="project" value="InterPro"/>
</dbReference>
<dbReference type="Gene3D" id="3.60.15.10">
    <property type="entry name" value="Ribonuclease Z/Hydroxyacylglutathione hydrolase-like"/>
    <property type="match status" value="1"/>
</dbReference>
<dbReference type="InterPro" id="IPR045761">
    <property type="entry name" value="ODP_dom"/>
</dbReference>
<feature type="domain" description="Flavodoxin-like" evidence="8">
    <location>
        <begin position="336"/>
        <end position="471"/>
    </location>
</feature>
<proteinExistence type="inferred from homology"/>
<dbReference type="SUPFAM" id="SSF50475">
    <property type="entry name" value="FMN-binding split barrel"/>
    <property type="match status" value="1"/>
</dbReference>
<keyword evidence="6" id="KW-0408">Iron</keyword>
<dbReference type="EMBL" id="CAUYUE010000014">
    <property type="protein sequence ID" value="CAK0786386.1"/>
    <property type="molecule type" value="Genomic_DNA"/>
</dbReference>
<comment type="function">
    <text evidence="7">Mediates electron transfer from NADH to oxygen, reducing it to water. This modular protein has 3 redox cofactors, in other organisms the same activity requires 2 or 3 proteins.</text>
</comment>
<dbReference type="Proteomes" id="UP001314263">
    <property type="component" value="Unassembled WGS sequence"/>
</dbReference>
<dbReference type="SUPFAM" id="SSF56281">
    <property type="entry name" value="Metallo-hydrolase/oxidoreductase"/>
    <property type="match status" value="1"/>
</dbReference>
<evidence type="ECO:0000256" key="5">
    <source>
        <dbReference type="ARBA" id="ARBA00022982"/>
    </source>
</evidence>
<dbReference type="GO" id="GO:0046872">
    <property type="term" value="F:metal ion binding"/>
    <property type="evidence" value="ECO:0007669"/>
    <property type="project" value="UniProtKB-KW"/>
</dbReference>
<dbReference type="Pfam" id="PF19583">
    <property type="entry name" value="ODP"/>
    <property type="match status" value="1"/>
</dbReference>
<reference evidence="9 10" key="1">
    <citation type="submission" date="2023-10" db="EMBL/GenBank/DDBJ databases">
        <authorList>
            <person name="Maclean D."/>
            <person name="Macfadyen A."/>
        </authorList>
    </citation>
    <scope>NUCLEOTIDE SEQUENCE [LARGE SCALE GENOMIC DNA]</scope>
</reference>
<dbReference type="SMART" id="SM00903">
    <property type="entry name" value="Flavin_Reduct"/>
    <property type="match status" value="1"/>
</dbReference>
<keyword evidence="4" id="KW-0479">Metal-binding</keyword>
<evidence type="ECO:0000256" key="3">
    <source>
        <dbReference type="ARBA" id="ARBA00022448"/>
    </source>
</evidence>
<comment type="cofactor">
    <cofactor evidence="1">
        <name>Fe cation</name>
        <dbReference type="ChEBI" id="CHEBI:24875"/>
    </cofactor>
</comment>
<accession>A0AAV1IHW1</accession>
<dbReference type="PANTHER" id="PTHR32145:SF11">
    <property type="entry name" value="DIFLAVIN FLAVOPROTEIN A 2-RELATED"/>
    <property type="match status" value="1"/>
</dbReference>
<dbReference type="AlphaFoldDB" id="A0AAV1IHW1"/>
<dbReference type="Gene3D" id="3.40.50.360">
    <property type="match status" value="1"/>
</dbReference>
<evidence type="ECO:0000256" key="2">
    <source>
        <dbReference type="ARBA" id="ARBA00006098"/>
    </source>
</evidence>
<comment type="similarity">
    <text evidence="2">In the C-terminal section; belongs to the flavodoxin reductase family.</text>
</comment>
<dbReference type="SMART" id="SM00849">
    <property type="entry name" value="Lactamase_B"/>
    <property type="match status" value="1"/>
</dbReference>
<dbReference type="InterPro" id="IPR051285">
    <property type="entry name" value="NADH_oxidoreductase_modular"/>
</dbReference>
<dbReference type="InterPro" id="IPR002563">
    <property type="entry name" value="Flavin_Rdtase-like_dom"/>
</dbReference>
<dbReference type="InterPro" id="IPR029039">
    <property type="entry name" value="Flavoprotein-like_sf"/>
</dbReference>
<dbReference type="Pfam" id="PF01613">
    <property type="entry name" value="Flavin_Reduct"/>
    <property type="match status" value="1"/>
</dbReference>
<keyword evidence="10" id="KW-1185">Reference proteome</keyword>
<gene>
    <name evidence="9" type="ORF">CVIRNUC_009599</name>
</gene>
<dbReference type="PANTHER" id="PTHR32145">
    <property type="entry name" value="DIFLAVIN FLAVOPROTEIN A 2-RELATED"/>
    <property type="match status" value="1"/>
</dbReference>
<evidence type="ECO:0000313" key="9">
    <source>
        <dbReference type="EMBL" id="CAK0786386.1"/>
    </source>
</evidence>
<evidence type="ECO:0000256" key="7">
    <source>
        <dbReference type="ARBA" id="ARBA00025633"/>
    </source>
</evidence>